<dbReference type="FunCoup" id="A0A0V0R1U6">
    <property type="interactions" value="24"/>
</dbReference>
<proteinExistence type="inferred from homology"/>
<reference evidence="2 3" key="1">
    <citation type="journal article" date="2015" name="Sci. Rep.">
        <title>Genome of the facultative scuticociliatosis pathogen Pseudocohnilembus persalinus provides insight into its virulence through horizontal gene transfer.</title>
        <authorList>
            <person name="Xiong J."/>
            <person name="Wang G."/>
            <person name="Cheng J."/>
            <person name="Tian M."/>
            <person name="Pan X."/>
            <person name="Warren A."/>
            <person name="Jiang C."/>
            <person name="Yuan D."/>
            <person name="Miao W."/>
        </authorList>
    </citation>
    <scope>NUCLEOTIDE SEQUENCE [LARGE SCALE GENOMIC DNA]</scope>
    <source>
        <strain evidence="2">36N120E</strain>
    </source>
</reference>
<dbReference type="InParanoid" id="A0A0V0R1U6"/>
<name>A0A0V0R1U6_PSEPJ</name>
<dbReference type="PANTHER" id="PTHR13238:SF0">
    <property type="entry name" value="CILIA- AND FLAGELLA-ASSOCIATED PROTEIN 298"/>
    <property type="match status" value="1"/>
</dbReference>
<dbReference type="PANTHER" id="PTHR13238">
    <property type="entry name" value="PROTEIN C21ORF59"/>
    <property type="match status" value="1"/>
</dbReference>
<evidence type="ECO:0000313" key="2">
    <source>
        <dbReference type="EMBL" id="KRX08495.1"/>
    </source>
</evidence>
<comment type="similarity">
    <text evidence="1">Belongs to the CFAP298 family.</text>
</comment>
<comment type="caution">
    <text evidence="2">The sequence shown here is derived from an EMBL/GenBank/DDBJ whole genome shotgun (WGS) entry which is preliminary data.</text>
</comment>
<dbReference type="GO" id="GO:0003352">
    <property type="term" value="P:regulation of cilium movement"/>
    <property type="evidence" value="ECO:0007669"/>
    <property type="project" value="InterPro"/>
</dbReference>
<keyword evidence="3" id="KW-1185">Reference proteome</keyword>
<gene>
    <name evidence="2" type="ORF">PPERSA_12976</name>
</gene>
<organism evidence="2 3">
    <name type="scientific">Pseudocohnilembus persalinus</name>
    <name type="common">Ciliate</name>
    <dbReference type="NCBI Taxonomy" id="266149"/>
    <lineage>
        <taxon>Eukaryota</taxon>
        <taxon>Sar</taxon>
        <taxon>Alveolata</taxon>
        <taxon>Ciliophora</taxon>
        <taxon>Intramacronucleata</taxon>
        <taxon>Oligohymenophorea</taxon>
        <taxon>Scuticociliatia</taxon>
        <taxon>Philasterida</taxon>
        <taxon>Pseudocohnilembidae</taxon>
        <taxon>Pseudocohnilembus</taxon>
    </lineage>
</organism>
<dbReference type="OMA" id="YRKQEEW"/>
<dbReference type="Pfam" id="PF11069">
    <property type="entry name" value="CFAP298"/>
    <property type="match status" value="1"/>
</dbReference>
<protein>
    <submittedName>
        <fullName evidence="2">Uncharacterized protein</fullName>
    </submittedName>
</protein>
<dbReference type="InterPro" id="IPR021298">
    <property type="entry name" value="CFAP298"/>
</dbReference>
<sequence length="306" mass="35374">MVLINYKKTENNQFLYECPANTPIDKVIHELVEINNFRVILDQLAVSVEDLASYGVLKPEELRGLSEEDSLQYALDSMPEDKRKQWPLKPVLQPGERLKKDPHHYRYGVVKSEDICQMMINVAQEAKASISKNLVAQKVVLTIPNLQKQFDNLRGAVMIAYPAYHGLPDWEPTRLILEHQHDWLGKETDIAEYLDEKEQALWWAGKELVRGKILSDFVGKNEKTKIIAKFNKIGQGMPAREPMIDEQTQKKMMSFYYKKQEEQKQLEEDNDDHYLDAPWANPNNLKSQLHGQSLGGIGWKQGKKLM</sequence>
<evidence type="ECO:0000256" key="1">
    <source>
        <dbReference type="ARBA" id="ARBA00009619"/>
    </source>
</evidence>
<dbReference type="OrthoDB" id="276065at2759"/>
<accession>A0A0V0R1U6</accession>
<dbReference type="EMBL" id="LDAU01000063">
    <property type="protein sequence ID" value="KRX08495.1"/>
    <property type="molecule type" value="Genomic_DNA"/>
</dbReference>
<dbReference type="AlphaFoldDB" id="A0A0V0R1U6"/>
<dbReference type="Proteomes" id="UP000054937">
    <property type="component" value="Unassembled WGS sequence"/>
</dbReference>
<evidence type="ECO:0000313" key="3">
    <source>
        <dbReference type="Proteomes" id="UP000054937"/>
    </source>
</evidence>